<gene>
    <name evidence="4" type="ORF">NHN17_06165</name>
</gene>
<dbReference type="InterPro" id="IPR009057">
    <property type="entry name" value="Homeodomain-like_sf"/>
</dbReference>
<dbReference type="Pfam" id="PF00440">
    <property type="entry name" value="TetR_N"/>
    <property type="match status" value="1"/>
</dbReference>
<dbReference type="PANTHER" id="PTHR30055">
    <property type="entry name" value="HTH-TYPE TRANSCRIPTIONAL REGULATOR RUTR"/>
    <property type="match status" value="1"/>
</dbReference>
<dbReference type="InterPro" id="IPR039536">
    <property type="entry name" value="TetR_C_Proteobacteria"/>
</dbReference>
<dbReference type="InterPro" id="IPR050109">
    <property type="entry name" value="HTH-type_TetR-like_transc_reg"/>
</dbReference>
<dbReference type="PROSITE" id="PS50977">
    <property type="entry name" value="HTH_TETR_2"/>
    <property type="match status" value="1"/>
</dbReference>
<dbReference type="EMBL" id="JANEYT010000009">
    <property type="protein sequence ID" value="MCQ1057644.1"/>
    <property type="molecule type" value="Genomic_DNA"/>
</dbReference>
<evidence type="ECO:0000313" key="5">
    <source>
        <dbReference type="Proteomes" id="UP001524460"/>
    </source>
</evidence>
<keyword evidence="1 2" id="KW-0238">DNA-binding</keyword>
<organism evidence="4 5">
    <name type="scientific">Photobacterium pectinilyticum</name>
    <dbReference type="NCBI Taxonomy" id="2906793"/>
    <lineage>
        <taxon>Bacteria</taxon>
        <taxon>Pseudomonadati</taxon>
        <taxon>Pseudomonadota</taxon>
        <taxon>Gammaproteobacteria</taxon>
        <taxon>Vibrionales</taxon>
        <taxon>Vibrionaceae</taxon>
        <taxon>Photobacterium</taxon>
    </lineage>
</organism>
<evidence type="ECO:0000313" key="4">
    <source>
        <dbReference type="EMBL" id="MCQ1057644.1"/>
    </source>
</evidence>
<evidence type="ECO:0000259" key="3">
    <source>
        <dbReference type="PROSITE" id="PS50977"/>
    </source>
</evidence>
<dbReference type="Proteomes" id="UP001524460">
    <property type="component" value="Unassembled WGS sequence"/>
</dbReference>
<dbReference type="SUPFAM" id="SSF46689">
    <property type="entry name" value="Homeodomain-like"/>
    <property type="match status" value="1"/>
</dbReference>
<dbReference type="InterPro" id="IPR001647">
    <property type="entry name" value="HTH_TetR"/>
</dbReference>
<evidence type="ECO:0000256" key="1">
    <source>
        <dbReference type="ARBA" id="ARBA00023125"/>
    </source>
</evidence>
<dbReference type="RefSeq" id="WP_255041262.1">
    <property type="nucleotide sequence ID" value="NZ_JANEYT010000009.1"/>
</dbReference>
<dbReference type="InterPro" id="IPR036271">
    <property type="entry name" value="Tet_transcr_reg_TetR-rel_C_sf"/>
</dbReference>
<dbReference type="PANTHER" id="PTHR30055:SF224">
    <property type="entry name" value="TRANSCRIPTIONAL REGULATOR TETR FAMILY"/>
    <property type="match status" value="1"/>
</dbReference>
<feature type="DNA-binding region" description="H-T-H motif" evidence="2">
    <location>
        <begin position="29"/>
        <end position="48"/>
    </location>
</feature>
<sequence>MGKVAEIKKENIVCAALEIFSEKGLEQASMEAISKKAEVSKRTLYKYYPTKESLFEVIVERLVSNVKVISSISFNPEQSIEDQLTHIANKEVALLCSPCFMAVARVVMSECIRSKDLAALMVNKFQPLDDCHGLSQWIRDGIAAGKLDVAHPDVASEQFIASLKATVFWPQIMAHMPAPDANVQQATIESAVKTFVAAYEVQTG</sequence>
<feature type="domain" description="HTH tetR-type" evidence="3">
    <location>
        <begin position="6"/>
        <end position="66"/>
    </location>
</feature>
<evidence type="ECO:0000256" key="2">
    <source>
        <dbReference type="PROSITE-ProRule" id="PRU00335"/>
    </source>
</evidence>
<dbReference type="SUPFAM" id="SSF48498">
    <property type="entry name" value="Tetracyclin repressor-like, C-terminal domain"/>
    <property type="match status" value="1"/>
</dbReference>
<keyword evidence="5" id="KW-1185">Reference proteome</keyword>
<dbReference type="Pfam" id="PF14246">
    <property type="entry name" value="TetR_C_7"/>
    <property type="match status" value="1"/>
</dbReference>
<dbReference type="Gene3D" id="1.10.357.10">
    <property type="entry name" value="Tetracycline Repressor, domain 2"/>
    <property type="match status" value="1"/>
</dbReference>
<dbReference type="PRINTS" id="PR00455">
    <property type="entry name" value="HTHTETR"/>
</dbReference>
<reference evidence="4 5" key="1">
    <citation type="submission" date="2022-07" db="EMBL/GenBank/DDBJ databases">
        <title>Photobacterium pectinilyticum sp. nov., a marine bacterium isolated from surface seawater of Qingdao offshore.</title>
        <authorList>
            <person name="Wang X."/>
        </authorList>
    </citation>
    <scope>NUCLEOTIDE SEQUENCE [LARGE SCALE GENOMIC DNA]</scope>
    <source>
        <strain evidence="4 5">ZSDE20</strain>
    </source>
</reference>
<dbReference type="Gene3D" id="1.10.10.60">
    <property type="entry name" value="Homeodomain-like"/>
    <property type="match status" value="1"/>
</dbReference>
<protein>
    <submittedName>
        <fullName evidence="4">TetR/AcrR family transcriptional regulator</fullName>
    </submittedName>
</protein>
<accession>A0ABT1N175</accession>
<proteinExistence type="predicted"/>
<name>A0ABT1N175_9GAMM</name>
<comment type="caution">
    <text evidence="4">The sequence shown here is derived from an EMBL/GenBank/DDBJ whole genome shotgun (WGS) entry which is preliminary data.</text>
</comment>